<dbReference type="EMBL" id="FNSL01000001">
    <property type="protein sequence ID" value="SEB48746.1"/>
    <property type="molecule type" value="Genomic_DNA"/>
</dbReference>
<dbReference type="Gene3D" id="2.60.40.10">
    <property type="entry name" value="Immunoglobulins"/>
    <property type="match status" value="2"/>
</dbReference>
<name>A0A1H4JRZ9_9HYPH</name>
<dbReference type="Pfam" id="PF19403">
    <property type="entry name" value="SpaA_2"/>
    <property type="match status" value="2"/>
</dbReference>
<evidence type="ECO:0000313" key="8">
    <source>
        <dbReference type="Proteomes" id="UP000199064"/>
    </source>
</evidence>
<feature type="transmembrane region" description="Helical" evidence="2">
    <location>
        <begin position="21"/>
        <end position="42"/>
    </location>
</feature>
<feature type="domain" description="DUF11" evidence="3">
    <location>
        <begin position="1277"/>
        <end position="1375"/>
    </location>
</feature>
<accession>A0A1H4JRZ9</accession>
<keyword evidence="8" id="KW-1185">Reference proteome</keyword>
<feature type="domain" description="DUF11" evidence="3">
    <location>
        <begin position="620"/>
        <end position="720"/>
    </location>
</feature>
<dbReference type="Pfam" id="PF01345">
    <property type="entry name" value="DUF11"/>
    <property type="match status" value="6"/>
</dbReference>
<feature type="domain" description="DUF11" evidence="3">
    <location>
        <begin position="1527"/>
        <end position="1633"/>
    </location>
</feature>
<protein>
    <submittedName>
        <fullName evidence="7">Conserved repeat domain-containing protein</fullName>
    </submittedName>
</protein>
<keyword evidence="2" id="KW-0472">Membrane</keyword>
<proteinExistence type="predicted"/>
<keyword evidence="2" id="KW-1133">Transmembrane helix</keyword>
<dbReference type="SUPFAM" id="SSF117074">
    <property type="entry name" value="Hypothetical protein PA1324"/>
    <property type="match status" value="1"/>
</dbReference>
<dbReference type="Proteomes" id="UP000199064">
    <property type="component" value="Unassembled WGS sequence"/>
</dbReference>
<feature type="domain" description="SpaA-like prealbumin fold" evidence="4">
    <location>
        <begin position="408"/>
        <end position="499"/>
    </location>
</feature>
<feature type="domain" description="DUF11" evidence="3">
    <location>
        <begin position="276"/>
        <end position="401"/>
    </location>
</feature>
<dbReference type="SUPFAM" id="SSF75011">
    <property type="entry name" value="3-carboxy-cis,cis-mucoante lactonizing enzyme"/>
    <property type="match status" value="1"/>
</dbReference>
<evidence type="ECO:0000259" key="6">
    <source>
        <dbReference type="Pfam" id="PF24346"/>
    </source>
</evidence>
<evidence type="ECO:0000259" key="5">
    <source>
        <dbReference type="Pfam" id="PF21959"/>
    </source>
</evidence>
<feature type="domain" description="DUF7507" evidence="6">
    <location>
        <begin position="1393"/>
        <end position="1502"/>
    </location>
</feature>
<dbReference type="Pfam" id="PF21959">
    <property type="entry name" value="DUF6923"/>
    <property type="match status" value="1"/>
</dbReference>
<evidence type="ECO:0000313" key="7">
    <source>
        <dbReference type="EMBL" id="SEB48746.1"/>
    </source>
</evidence>
<evidence type="ECO:0000256" key="2">
    <source>
        <dbReference type="SAM" id="Phobius"/>
    </source>
</evidence>
<reference evidence="8" key="1">
    <citation type="submission" date="2016-10" db="EMBL/GenBank/DDBJ databases">
        <authorList>
            <person name="Varghese N."/>
            <person name="Submissions S."/>
        </authorList>
    </citation>
    <scope>NUCLEOTIDE SEQUENCE [LARGE SCALE GENOMIC DNA]</scope>
    <source>
        <strain evidence="8">ES.061</strain>
    </source>
</reference>
<evidence type="ECO:0000259" key="4">
    <source>
        <dbReference type="Pfam" id="PF19403"/>
    </source>
</evidence>
<dbReference type="InterPro" id="IPR013783">
    <property type="entry name" value="Ig-like_fold"/>
</dbReference>
<gene>
    <name evidence="7" type="ORF">SAMN05216452_1606</name>
</gene>
<dbReference type="NCBIfam" id="TIGR01451">
    <property type="entry name" value="B_ant_repeat"/>
    <property type="match status" value="8"/>
</dbReference>
<feature type="domain" description="DUF11" evidence="3">
    <location>
        <begin position="1147"/>
        <end position="1243"/>
    </location>
</feature>
<feature type="domain" description="DUF6923" evidence="5">
    <location>
        <begin position="64"/>
        <end position="268"/>
    </location>
</feature>
<feature type="domain" description="SpaA-like prealbumin fold" evidence="4">
    <location>
        <begin position="503"/>
        <end position="598"/>
    </location>
</feature>
<evidence type="ECO:0000256" key="1">
    <source>
        <dbReference type="SAM" id="MobiDB-lite"/>
    </source>
</evidence>
<dbReference type="InterPro" id="IPR055354">
    <property type="entry name" value="DUF7507"/>
</dbReference>
<keyword evidence="2" id="KW-0812">Transmembrane</keyword>
<dbReference type="InterPro" id="IPR001434">
    <property type="entry name" value="OmcB-like_DUF11"/>
</dbReference>
<feature type="region of interest" description="Disordered" evidence="1">
    <location>
        <begin position="383"/>
        <end position="406"/>
    </location>
</feature>
<dbReference type="PANTHER" id="PTHR34819:SF3">
    <property type="entry name" value="CELL SURFACE PROTEIN"/>
    <property type="match status" value="1"/>
</dbReference>
<evidence type="ECO:0000259" key="3">
    <source>
        <dbReference type="Pfam" id="PF01345"/>
    </source>
</evidence>
<dbReference type="InterPro" id="IPR054215">
    <property type="entry name" value="DUF6923"/>
</dbReference>
<dbReference type="PANTHER" id="PTHR34819">
    <property type="entry name" value="LARGE CYSTEINE-RICH PERIPLASMIC PROTEIN OMCB"/>
    <property type="match status" value="1"/>
</dbReference>
<organism evidence="7 8">
    <name type="scientific">Nitratireductor aquibiodomus</name>
    <dbReference type="NCBI Taxonomy" id="204799"/>
    <lineage>
        <taxon>Bacteria</taxon>
        <taxon>Pseudomonadati</taxon>
        <taxon>Pseudomonadota</taxon>
        <taxon>Alphaproteobacteria</taxon>
        <taxon>Hyphomicrobiales</taxon>
        <taxon>Phyllobacteriaceae</taxon>
        <taxon>Nitratireductor</taxon>
    </lineage>
</organism>
<dbReference type="Pfam" id="PF24346">
    <property type="entry name" value="DUF7507"/>
    <property type="match status" value="1"/>
</dbReference>
<feature type="domain" description="DUF11" evidence="3">
    <location>
        <begin position="883"/>
        <end position="984"/>
    </location>
</feature>
<sequence>MRKLSSPTVELRAFYLRGDLLLNKLHGCLIAAFLVVFAWAFMGSTDAQAQSQPAFPGCTADTYLAQYSNTRLFSFDTSVNPFIVNPIGPASGMTYNAIGFNPADNYIYALRSTNLLRIGSDGSVRDLGPISGLPSGSIAGEFGPGGAYYVAQAWRIYRINVNTRTATYKTLTQRVVAHDLAWHNGLLYTAANNNGPLRSIDPNTGTVTDIGNTGVSNSGFGGMFGAPNGVFGASNDGGFYQFNLNTGKATLISDLQGSGNNDGAKCPTAPFAYAADLEITKDNGRTVYTSGDTTYTITVTNKGPFGVQDAVVRDPLPSGITVANWTCTANGSATCDAASGTVANGNAIDDALVSIPAGDSVVFSLTLNVPASQRGDLTNTVTVISPSASPDPDPSNNTASDTDISRPVLTLEKNVVNDDGGTLSASDFTLNASGPSNISGRSGDATVTNVPVTAGTYTLGEVAVPGYSASDYSCVINSAAPVSGNTITLANGDAAICTITNDDDAATLTLRKTVVNNDGGTSGIADFTLTASGPTNISGVTGDPSVTASSVPAGTYTLGELAVAGYSAGTYRCSINGAATVVSNSLTLASGAAAICTITNDDIPPAVTIGKALVGETGAQPGTPEPGETLTYEITLTNTGGQASNYDVVDVLDSKVTFSSADNGGALVGSEVRWAGLTVPAQDAGTPGVLVLTVSVVVNALSPGDQVANLAKRPGDPDPACPSAQCVVIPPPPHIEIEKTLVGESGSFDGVAEPSEQLTYQIMLTNQGSATSTYALRDRLDVNTTFASATNGGLHSGGSPNGGQVDWTNLAVPGASGGVPGTLALQVVVDVAASLPVGTTRITNIAFDPGEPEPACPSLQCATVPTAGDVSVAKSLAGENGTQPNVAEPGEQLTYEITLTNSGGAPVNYSVDDVLSPYTSFVSASPVGALNGGTYTWSGLTVPAHDGTNAGELVLSISVEVADPLPDGTVSLTNIAKETGTPDPSCPSDQCVTLPAAPNVSMSKTLTGESGSLPGTVEAGERLTYTITLTNQGGEASNFAVEDYFDPNTIFVNASNGGQLSGDHIAWSGLTVPAHDGVNPGQLVLTVQVDVADPLPNGVPSVSNIIKEPGAPDPVCPSAQCVVTPTEGAVTMMKELVGETGSQVGVAEAGETLTYNITLTNTGGEATGYAVQDVLDPNTTFVSASNGGVDNGTTIDWSGLTVPAYSGGAPGTLVLTVAVRVVDPLPAGVSQVSNIAKKPGDPDPVCPSSQCVITPSANVVTIAKALVGEGGALAGMAEPGETLTYEITLSNDGGAANNYALQDVLDPNTVFVSATNGGVDNTTTIDWSGLTVPAHDGANPGTLVLTAEVRVADPLPAGVTELRNIAKQPGDPDPSCPSNQCVVTLAQDARLVLAKTGAYEDSNGDGVASVGDLIRYTFTVRNDGNVELQDVAPVDNGPTFGGKAGAGTLSSYTPNRATLTPGGEQVFTATYALTRPDIDLAAGLTDAVENKAVARGYANGSVVSGQPVDSNESASLLALPAATSTVSVEKVALLHSIRRGEQAPFVIRLTNHSGSVVTGLTVTDTLPSGFRYVAGSASMDGVSVTPQVSGRTVRFENISLAGHQTVEFRLSMLALSSAGPGKHTNTASVTDAGGTPLAPNAKAVVEILVEPVFDCGDVIGKVFDDVNRNGYQDEGEPGLPGVRIATVKGWLVTTDRHGRFHVACAMLPDQRIGSNFIMKLDTRTLPTGYRVTTENPRVVRLTAGKMTKLNFGASIGRVVRLDLRDEAFEPGGTDLVRQWKEGVDQLIGVLRKEESVLRLSYVDASADADLAGARLKALKALIGKRWREEGARYALEIETRVEVGQ</sequence>
<dbReference type="InterPro" id="IPR047589">
    <property type="entry name" value="DUF11_rpt"/>
</dbReference>
<dbReference type="InterPro" id="IPR051172">
    <property type="entry name" value="Chlamydia_OmcB"/>
</dbReference>
<dbReference type="InterPro" id="IPR045826">
    <property type="entry name" value="SpaA_PFL_dom_2"/>
</dbReference>